<dbReference type="EMBL" id="CP002960">
    <property type="protein sequence ID" value="AFM14823.1"/>
    <property type="molecule type" value="Genomic_DNA"/>
</dbReference>
<organism evidence="1 2">
    <name type="scientific">Turneriella parva (strain ATCC BAA-1111 / DSM 21527 / NCTC 11395 / H)</name>
    <name type="common">Leptospira parva</name>
    <dbReference type="NCBI Taxonomy" id="869212"/>
    <lineage>
        <taxon>Bacteria</taxon>
        <taxon>Pseudomonadati</taxon>
        <taxon>Spirochaetota</taxon>
        <taxon>Spirochaetia</taxon>
        <taxon>Leptospirales</taxon>
        <taxon>Leptospiraceae</taxon>
        <taxon>Turneriella</taxon>
    </lineage>
</organism>
<keyword evidence="2" id="KW-1185">Reference proteome</keyword>
<proteinExistence type="predicted"/>
<dbReference type="HOGENOM" id="CLU_1659968_0_0_12"/>
<geneLocation type="plasmid" evidence="1 2">
    <name>pTURPA.01</name>
</geneLocation>
<evidence type="ECO:0000313" key="2">
    <source>
        <dbReference type="Proteomes" id="UP000006048"/>
    </source>
</evidence>
<gene>
    <name evidence="1" type="ordered locus">Turpa_0021</name>
</gene>
<dbReference type="KEGG" id="tpx:Turpa_0021"/>
<name>I4BC16_TURPD</name>
<accession>I4BC16</accession>
<dbReference type="AlphaFoldDB" id="I4BC16"/>
<dbReference type="Proteomes" id="UP000006048">
    <property type="component" value="Plasmid pTURPA.01"/>
</dbReference>
<keyword evidence="1" id="KW-0614">Plasmid</keyword>
<reference evidence="1 2" key="1">
    <citation type="submission" date="2012-06" db="EMBL/GenBank/DDBJ databases">
        <title>The complete plasmid of genome of Turneriella parva DSM 21527.</title>
        <authorList>
            <consortium name="US DOE Joint Genome Institute (JGI-PGF)"/>
            <person name="Lucas S."/>
            <person name="Han J."/>
            <person name="Lapidus A."/>
            <person name="Bruce D."/>
            <person name="Goodwin L."/>
            <person name="Pitluck S."/>
            <person name="Peters L."/>
            <person name="Kyrpides N."/>
            <person name="Mavromatis K."/>
            <person name="Ivanova N."/>
            <person name="Mikhailova N."/>
            <person name="Chertkov O."/>
            <person name="Detter J.C."/>
            <person name="Tapia R."/>
            <person name="Han C."/>
            <person name="Land M."/>
            <person name="Hauser L."/>
            <person name="Markowitz V."/>
            <person name="Cheng J.-F."/>
            <person name="Hugenholtz P."/>
            <person name="Woyke T."/>
            <person name="Wu D."/>
            <person name="Gronow S."/>
            <person name="Wellnitz S."/>
            <person name="Brambilla E."/>
            <person name="Klenk H.-P."/>
            <person name="Eisen J.A."/>
        </authorList>
    </citation>
    <scope>NUCLEOTIDE SEQUENCE [LARGE SCALE GENOMIC DNA]</scope>
    <source>
        <strain evidence="2">ATCC BAA-1111 / DSM 21527 / NCTC 11395 / H</strain>
        <plasmid evidence="2">Plasmid pTURPA.01</plasmid>
    </source>
</reference>
<evidence type="ECO:0000313" key="1">
    <source>
        <dbReference type="EMBL" id="AFM14823.1"/>
    </source>
</evidence>
<protein>
    <submittedName>
        <fullName evidence="1">Uncharacterized protein</fullName>
    </submittedName>
</protein>
<sequence length="159" mass="17881">MAGGLAAECEKLERSPESRRIWSEFAARYAPTVYPAEVRLCIGKKYFYEVKGGARMASVLDRQRARILLRQRNASQLRHELAHLYLDLAWRVLPYTISEPLANVMQAPPKCNTVLSKKPAASIPERWQARGGASACEIESLVSDLLKAPKEMRDSLPLN</sequence>